<dbReference type="PANTHER" id="PTHR43092">
    <property type="entry name" value="L-CYSTEINE DESULFHYDRASE"/>
    <property type="match status" value="1"/>
</dbReference>
<dbReference type="GO" id="GO:0008483">
    <property type="term" value="F:transaminase activity"/>
    <property type="evidence" value="ECO:0007669"/>
    <property type="project" value="UniProtKB-KW"/>
</dbReference>
<dbReference type="Pfam" id="PF00266">
    <property type="entry name" value="Aminotran_5"/>
    <property type="match status" value="1"/>
</dbReference>
<evidence type="ECO:0000256" key="1">
    <source>
        <dbReference type="ARBA" id="ARBA00022898"/>
    </source>
</evidence>
<evidence type="ECO:0000313" key="3">
    <source>
        <dbReference type="EMBL" id="MYD90592.1"/>
    </source>
</evidence>
<dbReference type="Gene3D" id="3.40.640.10">
    <property type="entry name" value="Type I PLP-dependent aspartate aminotransferase-like (Major domain)"/>
    <property type="match status" value="1"/>
</dbReference>
<dbReference type="InterPro" id="IPR015422">
    <property type="entry name" value="PyrdxlP-dep_Trfase_small"/>
</dbReference>
<comment type="caution">
    <text evidence="3">The sequence shown here is derived from an EMBL/GenBank/DDBJ whole genome shotgun (WGS) entry which is preliminary data.</text>
</comment>
<dbReference type="EMBL" id="VXPY01000069">
    <property type="protein sequence ID" value="MYD90592.1"/>
    <property type="molecule type" value="Genomic_DNA"/>
</dbReference>
<keyword evidence="1" id="KW-0663">Pyridoxal phosphate</keyword>
<protein>
    <submittedName>
        <fullName evidence="3">Aminotransferase class V-fold PLP-dependent enzyme</fullName>
    </submittedName>
</protein>
<dbReference type="InterPro" id="IPR000192">
    <property type="entry name" value="Aminotrans_V_dom"/>
</dbReference>
<evidence type="ECO:0000259" key="2">
    <source>
        <dbReference type="Pfam" id="PF00266"/>
    </source>
</evidence>
<dbReference type="SUPFAM" id="SSF53383">
    <property type="entry name" value="PLP-dependent transferases"/>
    <property type="match status" value="1"/>
</dbReference>
<proteinExistence type="predicted"/>
<reference evidence="3" key="1">
    <citation type="submission" date="2019-09" db="EMBL/GenBank/DDBJ databases">
        <title>Characterisation of the sponge microbiome using genome-centric metagenomics.</title>
        <authorList>
            <person name="Engelberts J.P."/>
            <person name="Robbins S.J."/>
            <person name="De Goeij J.M."/>
            <person name="Aranda M."/>
            <person name="Bell S.C."/>
            <person name="Webster N.S."/>
        </authorList>
    </citation>
    <scope>NUCLEOTIDE SEQUENCE</scope>
    <source>
        <strain evidence="3">SB0662_bin_9</strain>
    </source>
</reference>
<dbReference type="InterPro" id="IPR015424">
    <property type="entry name" value="PyrdxlP-dep_Trfase"/>
</dbReference>
<sequence>MGWSGPDQPFLLQGQHYSMTDPKLEPTDAWRAHYSLDPDIAFLNHGSFGAVPIPIQKDFQEWHRQIETNPVDFMVSVVPEGTDRARTELAKFVGVPANQLAFVTNATMGINIFARALQLSTGDEVLATSQEYGATQKAMQYWARQAGANYHIQEVPFPATDKEEWLDTFWKGVTPATKALFFSHITAPTAFTLPLEELCARARAEGIATVVDGAHAPGNINLSLEQSGVDFYTGNCHKWLSSPRGTGFIYVNERFNKQLEPLVVSHGWDPETRSDEPIKEYVNYQGTIDPCARLSVPAAIQFLKDLPLQEARKRNHHLARSTRQAIADLFGMPVTCADDQGWFSQMVTAWLPPGSAEKIGTRLWTEYGIIIPLGSAKGVDLVRISVKEYNSTEDLDRLVDALRTELM</sequence>
<gene>
    <name evidence="3" type="ORF">F4Y08_09700</name>
</gene>
<keyword evidence="3" id="KW-0808">Transferase</keyword>
<feature type="domain" description="Aminotransferase class V" evidence="2">
    <location>
        <begin position="80"/>
        <end position="398"/>
    </location>
</feature>
<dbReference type="Gene3D" id="3.90.1150.10">
    <property type="entry name" value="Aspartate Aminotransferase, domain 1"/>
    <property type="match status" value="1"/>
</dbReference>
<dbReference type="InterPro" id="IPR015421">
    <property type="entry name" value="PyrdxlP-dep_Trfase_major"/>
</dbReference>
<accession>A0A6B1DV68</accession>
<keyword evidence="3" id="KW-0032">Aminotransferase</keyword>
<name>A0A6B1DV68_9CHLR</name>
<dbReference type="PANTHER" id="PTHR43092:SF2">
    <property type="entry name" value="HERCYNYLCYSTEINE SULFOXIDE LYASE"/>
    <property type="match status" value="1"/>
</dbReference>
<organism evidence="3">
    <name type="scientific">Caldilineaceae bacterium SB0662_bin_9</name>
    <dbReference type="NCBI Taxonomy" id="2605258"/>
    <lineage>
        <taxon>Bacteria</taxon>
        <taxon>Bacillati</taxon>
        <taxon>Chloroflexota</taxon>
        <taxon>Caldilineae</taxon>
        <taxon>Caldilineales</taxon>
        <taxon>Caldilineaceae</taxon>
    </lineage>
</organism>
<dbReference type="AlphaFoldDB" id="A0A6B1DV68"/>